<organism evidence="1 2">
    <name type="scientific">Paenibacillus agilis</name>
    <dbReference type="NCBI Taxonomy" id="3020863"/>
    <lineage>
        <taxon>Bacteria</taxon>
        <taxon>Bacillati</taxon>
        <taxon>Bacillota</taxon>
        <taxon>Bacilli</taxon>
        <taxon>Bacillales</taxon>
        <taxon>Paenibacillaceae</taxon>
        <taxon>Paenibacillus</taxon>
    </lineage>
</organism>
<comment type="caution">
    <text evidence="1">The sequence shown here is derived from an EMBL/GenBank/DDBJ whole genome shotgun (WGS) entry which is preliminary data.</text>
</comment>
<gene>
    <name evidence="1" type="ORF">FPZ44_12600</name>
</gene>
<keyword evidence="2" id="KW-1185">Reference proteome</keyword>
<name>A0A559J1R9_9BACL</name>
<dbReference type="AlphaFoldDB" id="A0A559J1R9"/>
<proteinExistence type="predicted"/>
<sequence length="168" mass="20150">MKFFPYDQYIALNMETTSDEQLEQLERQWQHNGQQYGEIYQSLAERLPEEVYLHFSKLGFHDYRLLKVDIEHSSLLRSNAHFTLARNGDDIENSPLWMLSFDNISFFQFEHHNYDNPRPIIHPEIDNWLFEEFTPVNECTISLEVLFESGGNIRIHFPDKSIHMKRIK</sequence>
<dbReference type="EMBL" id="VNJK01000001">
    <property type="protein sequence ID" value="TVX93817.1"/>
    <property type="molecule type" value="Genomic_DNA"/>
</dbReference>
<protein>
    <recommendedName>
        <fullName evidence="3">DUF4085 family protein</fullName>
    </recommendedName>
</protein>
<evidence type="ECO:0000313" key="1">
    <source>
        <dbReference type="EMBL" id="TVX93817.1"/>
    </source>
</evidence>
<reference evidence="1 2" key="1">
    <citation type="submission" date="2019-07" db="EMBL/GenBank/DDBJ databases">
        <authorList>
            <person name="Kim J."/>
        </authorList>
    </citation>
    <scope>NUCLEOTIDE SEQUENCE [LARGE SCALE GENOMIC DNA]</scope>
    <source>
        <strain evidence="1 2">N4</strain>
    </source>
</reference>
<accession>A0A559J1R9</accession>
<evidence type="ECO:0000313" key="2">
    <source>
        <dbReference type="Proteomes" id="UP000318102"/>
    </source>
</evidence>
<dbReference type="RefSeq" id="WP_144990670.1">
    <property type="nucleotide sequence ID" value="NZ_VNJK01000001.1"/>
</dbReference>
<evidence type="ECO:0008006" key="3">
    <source>
        <dbReference type="Google" id="ProtNLM"/>
    </source>
</evidence>
<dbReference type="Proteomes" id="UP000318102">
    <property type="component" value="Unassembled WGS sequence"/>
</dbReference>
<dbReference type="OrthoDB" id="2082233at2"/>